<geneLocation type="chloroplast" evidence="6"/>
<gene>
    <name evidence="5 6" type="primary">rps2</name>
</gene>
<dbReference type="GeneID" id="15329244"/>
<accession>M4ITV9</accession>
<dbReference type="RefSeq" id="YP_007878270.1">
    <property type="nucleotide sequence ID" value="NC_021075.1"/>
</dbReference>
<dbReference type="GO" id="GO:0009507">
    <property type="term" value="C:chloroplast"/>
    <property type="evidence" value="ECO:0007669"/>
    <property type="project" value="UniProtKB-SubCell"/>
</dbReference>
<sequence>MASISLSDLLEAGVHFGHQARRWNPKMFPYIYTERNGIHIIDLVQTAQLLTEAYDLVKNFASDNKKFLFVGTKRQAASIIAEQSIRSNSFYVNQRWLGGMLTNWQTIRSRVERLKSLEKQEENGLIDRLPKKEASNLRKELEKLKKHLDGIKNMKKIPDIVIVVDQKREATAIQECIKLGITTICILDTNCNPDLVDIPIPANDDAIRSIKLIISQIADAILEGQSLSQNTEESRIESSSKYIN</sequence>
<keyword evidence="6" id="KW-0150">Chloroplast</keyword>
<dbReference type="HAMAP" id="MF_00291_B">
    <property type="entry name" value="Ribosomal_uS2_B"/>
    <property type="match status" value="1"/>
</dbReference>
<dbReference type="CDD" id="cd01425">
    <property type="entry name" value="RPS2"/>
    <property type="match status" value="1"/>
</dbReference>
<dbReference type="Gene3D" id="1.10.287.610">
    <property type="entry name" value="Helix hairpin bin"/>
    <property type="match status" value="1"/>
</dbReference>
<evidence type="ECO:0000313" key="6">
    <source>
        <dbReference type="EMBL" id="AGA63881.1"/>
    </source>
</evidence>
<evidence type="ECO:0000256" key="1">
    <source>
        <dbReference type="ARBA" id="ARBA00006242"/>
    </source>
</evidence>
<dbReference type="AlphaFoldDB" id="M4ITV9"/>
<proteinExistence type="inferred from homology"/>
<keyword evidence="3 5" id="KW-0687">Ribonucleoprotein</keyword>
<dbReference type="Pfam" id="PF00318">
    <property type="entry name" value="Ribosomal_S2"/>
    <property type="match status" value="1"/>
</dbReference>
<dbReference type="PANTHER" id="PTHR12534">
    <property type="entry name" value="30S RIBOSOMAL PROTEIN S2 PROKARYOTIC AND ORGANELLAR"/>
    <property type="match status" value="1"/>
</dbReference>
<dbReference type="FunFam" id="1.10.287.610:FF:000001">
    <property type="entry name" value="30S ribosomal protein S2"/>
    <property type="match status" value="1"/>
</dbReference>
<evidence type="ECO:0000256" key="5">
    <source>
        <dbReference type="HAMAP-Rule" id="MF_00291"/>
    </source>
</evidence>
<dbReference type="EMBL" id="KC153978">
    <property type="protein sequence ID" value="AGA63881.1"/>
    <property type="molecule type" value="Genomic_DNA"/>
</dbReference>
<dbReference type="InterPro" id="IPR005706">
    <property type="entry name" value="Ribosomal_uS2_bac/mit/plastid"/>
</dbReference>
<reference evidence="6" key="1">
    <citation type="journal article" date="2013" name="PLoS ONE">
        <title>Evolution of red algal plastid genomes: ancient architectures, introns, horizontal gene transfer, and taxonomic utility of plastid markers.</title>
        <authorList>
            <person name="Janouskovec J."/>
            <person name="Liu S.-L."/>
            <person name="Martone P.T."/>
            <person name="Carre W."/>
            <person name="Leblanc C."/>
            <person name="Collen J."/>
            <person name="Keeling P.J."/>
        </authorList>
    </citation>
    <scope>NUCLEOTIDE SEQUENCE</scope>
</reference>
<dbReference type="InterPro" id="IPR001865">
    <property type="entry name" value="Ribosomal_uS2"/>
</dbReference>
<comment type="similarity">
    <text evidence="1 5">Belongs to the universal ribosomal protein uS2 family.</text>
</comment>
<organism evidence="6">
    <name type="scientific">Calliarthron tuberculosum</name>
    <name type="common">Coralline red alga</name>
    <name type="synonym">Corallina tuberculosa</name>
    <dbReference type="NCBI Taxonomy" id="48942"/>
    <lineage>
        <taxon>Eukaryota</taxon>
        <taxon>Rhodophyta</taxon>
        <taxon>Florideophyceae</taxon>
        <taxon>Corallinophycidae</taxon>
        <taxon>Corallinales</taxon>
        <taxon>Corallinaceae</taxon>
        <taxon>Corallinoideae</taxon>
        <taxon>Calliarthron</taxon>
    </lineage>
</organism>
<comment type="subcellular location">
    <subcellularLocation>
        <location evidence="5">Plastid</location>
        <location evidence="5">Chloroplast</location>
    </subcellularLocation>
</comment>
<dbReference type="InterPro" id="IPR023591">
    <property type="entry name" value="Ribosomal_uS2_flav_dom_sf"/>
</dbReference>
<protein>
    <recommendedName>
        <fullName evidence="4 5">Small ribosomal subunit protein uS2c</fullName>
    </recommendedName>
</protein>
<dbReference type="GO" id="GO:0003735">
    <property type="term" value="F:structural constituent of ribosome"/>
    <property type="evidence" value="ECO:0007669"/>
    <property type="project" value="InterPro"/>
</dbReference>
<dbReference type="PRINTS" id="PR00395">
    <property type="entry name" value="RIBOSOMALS2"/>
</dbReference>
<dbReference type="PROSITE" id="PS00962">
    <property type="entry name" value="RIBOSOMAL_S2_1"/>
    <property type="match status" value="1"/>
</dbReference>
<evidence type="ECO:0000256" key="4">
    <source>
        <dbReference type="ARBA" id="ARBA00035155"/>
    </source>
</evidence>
<name>M4ITV9_CALTB</name>
<dbReference type="GO" id="GO:0005763">
    <property type="term" value="C:mitochondrial small ribosomal subunit"/>
    <property type="evidence" value="ECO:0007669"/>
    <property type="project" value="TreeGrafter"/>
</dbReference>
<evidence type="ECO:0000256" key="2">
    <source>
        <dbReference type="ARBA" id="ARBA00022980"/>
    </source>
</evidence>
<dbReference type="GO" id="GO:0006412">
    <property type="term" value="P:translation"/>
    <property type="evidence" value="ECO:0007669"/>
    <property type="project" value="UniProtKB-UniRule"/>
</dbReference>
<dbReference type="Gene3D" id="3.40.50.10490">
    <property type="entry name" value="Glucose-6-phosphate isomerase like protein, domain 1"/>
    <property type="match status" value="1"/>
</dbReference>
<keyword evidence="6" id="KW-0934">Plastid</keyword>
<dbReference type="NCBIfam" id="TIGR01011">
    <property type="entry name" value="rpsB_bact"/>
    <property type="match status" value="1"/>
</dbReference>
<dbReference type="SUPFAM" id="SSF52313">
    <property type="entry name" value="Ribosomal protein S2"/>
    <property type="match status" value="1"/>
</dbReference>
<keyword evidence="2 5" id="KW-0689">Ribosomal protein</keyword>
<dbReference type="PANTHER" id="PTHR12534:SF0">
    <property type="entry name" value="SMALL RIBOSOMAL SUBUNIT PROTEIN US2M"/>
    <property type="match status" value="1"/>
</dbReference>
<dbReference type="InterPro" id="IPR018130">
    <property type="entry name" value="Ribosomal_uS2_CS"/>
</dbReference>
<evidence type="ECO:0000256" key="3">
    <source>
        <dbReference type="ARBA" id="ARBA00023274"/>
    </source>
</evidence>